<dbReference type="Proteomes" id="UP001148629">
    <property type="component" value="Unassembled WGS sequence"/>
</dbReference>
<accession>A0ACC1S877</accession>
<name>A0ACC1S877_9HYPO</name>
<dbReference type="EMBL" id="JANRMS010000812">
    <property type="protein sequence ID" value="KAJ3534091.1"/>
    <property type="molecule type" value="Genomic_DNA"/>
</dbReference>
<protein>
    <submittedName>
        <fullName evidence="1">Uncharacterized protein</fullName>
    </submittedName>
</protein>
<keyword evidence="2" id="KW-1185">Reference proteome</keyword>
<evidence type="ECO:0000313" key="2">
    <source>
        <dbReference type="Proteomes" id="UP001148629"/>
    </source>
</evidence>
<sequence>MDPSHSAEISAQNRAPVLIGVVVMMMCLSTLMVSLRVLCRTMIKEFGLDDVAALFTLACTLGCGASMIAMTHYGLGRHDWTLSSETLILYARCFWISVLFYMMALWFAKMTFLLHYYRLMSVSTAMRNIYLGCLILVVLWGGSQGIMAFLECIPLKAVWDPRVEGHCRPHQTTLWYINGIINIVSDVAILILPLPVVWKLNFPRTQKILLSGIFGLGFFTVAVSILRMQWLKPQPDMTWWNVTAASWSLAELTSAITCACLPTLKPLIVRVKPLLSRPSKGDSTEELQMQNSDLDAESHLTMVGSMERFSQDHKKPSRVFTFGTETRITADRGQQQ</sequence>
<evidence type="ECO:0000313" key="1">
    <source>
        <dbReference type="EMBL" id="KAJ3534091.1"/>
    </source>
</evidence>
<proteinExistence type="predicted"/>
<comment type="caution">
    <text evidence="1">The sequence shown here is derived from an EMBL/GenBank/DDBJ whole genome shotgun (WGS) entry which is preliminary data.</text>
</comment>
<reference evidence="1" key="1">
    <citation type="submission" date="2022-08" db="EMBL/GenBank/DDBJ databases">
        <title>Genome Sequence of Fusarium decemcellulare.</title>
        <authorList>
            <person name="Buettner E."/>
        </authorList>
    </citation>
    <scope>NUCLEOTIDE SEQUENCE</scope>
    <source>
        <strain evidence="1">Babe19</strain>
    </source>
</reference>
<organism evidence="1 2">
    <name type="scientific">Fusarium decemcellulare</name>
    <dbReference type="NCBI Taxonomy" id="57161"/>
    <lineage>
        <taxon>Eukaryota</taxon>
        <taxon>Fungi</taxon>
        <taxon>Dikarya</taxon>
        <taxon>Ascomycota</taxon>
        <taxon>Pezizomycotina</taxon>
        <taxon>Sordariomycetes</taxon>
        <taxon>Hypocreomycetidae</taxon>
        <taxon>Hypocreales</taxon>
        <taxon>Nectriaceae</taxon>
        <taxon>Fusarium</taxon>
        <taxon>Fusarium decemcellulare species complex</taxon>
    </lineage>
</organism>
<gene>
    <name evidence="1" type="ORF">NM208_g7693</name>
</gene>